<comment type="caution">
    <text evidence="2">The sequence shown here is derived from an EMBL/GenBank/DDBJ whole genome shotgun (WGS) entry which is preliminary data.</text>
</comment>
<dbReference type="Proteomes" id="UP000196331">
    <property type="component" value="Unassembled WGS sequence"/>
</dbReference>
<proteinExistence type="predicted"/>
<keyword evidence="1" id="KW-0472">Membrane</keyword>
<protein>
    <recommendedName>
        <fullName evidence="4">Sigma factor RpoE regulatory protein RseC</fullName>
    </recommendedName>
</protein>
<sequence>MKSEGDALLRTGRVVGYTPRGLLVDVSVKESCQQCAQGRGCGMGVLARQQHQRIEVKTSYVSSQLCEHYPLGTSVTLTLGRSDITLLALLVYALPLLVALLLSGGVAALDGAVWWAPASFFMTLFVGCVILKKLLSGRTERFRPQLVS</sequence>
<dbReference type="AlphaFoldDB" id="A0A1R4I299"/>
<evidence type="ECO:0008006" key="4">
    <source>
        <dbReference type="Google" id="ProtNLM"/>
    </source>
</evidence>
<gene>
    <name evidence="2" type="ORF">CZ787_11615</name>
</gene>
<feature type="transmembrane region" description="Helical" evidence="1">
    <location>
        <begin position="114"/>
        <end position="135"/>
    </location>
</feature>
<organism evidence="2 3">
    <name type="scientific">Halomonas citrativorans</name>
    <dbReference type="NCBI Taxonomy" id="2742612"/>
    <lineage>
        <taxon>Bacteria</taxon>
        <taxon>Pseudomonadati</taxon>
        <taxon>Pseudomonadota</taxon>
        <taxon>Gammaproteobacteria</taxon>
        <taxon>Oceanospirillales</taxon>
        <taxon>Halomonadaceae</taxon>
        <taxon>Halomonas</taxon>
    </lineage>
</organism>
<name>A0A1R4I299_9GAMM</name>
<keyword evidence="1" id="KW-0812">Transmembrane</keyword>
<evidence type="ECO:0000313" key="3">
    <source>
        <dbReference type="Proteomes" id="UP000196331"/>
    </source>
</evidence>
<dbReference type="EMBL" id="FUKM01000048">
    <property type="protein sequence ID" value="SJN13734.1"/>
    <property type="molecule type" value="Genomic_DNA"/>
</dbReference>
<feature type="transmembrane region" description="Helical" evidence="1">
    <location>
        <begin position="86"/>
        <end position="108"/>
    </location>
</feature>
<keyword evidence="1" id="KW-1133">Transmembrane helix</keyword>
<evidence type="ECO:0000256" key="1">
    <source>
        <dbReference type="SAM" id="Phobius"/>
    </source>
</evidence>
<dbReference type="Pfam" id="PF04246">
    <property type="entry name" value="RseC_MucC"/>
    <property type="match status" value="1"/>
</dbReference>
<accession>A0A1R4I299</accession>
<evidence type="ECO:0000313" key="2">
    <source>
        <dbReference type="EMBL" id="SJN13734.1"/>
    </source>
</evidence>
<dbReference type="RefSeq" id="WP_176372213.1">
    <property type="nucleotide sequence ID" value="NZ_FUKM01000048.1"/>
</dbReference>
<reference evidence="2 3" key="1">
    <citation type="submission" date="2017-02" db="EMBL/GenBank/DDBJ databases">
        <authorList>
            <person name="Dridi B."/>
        </authorList>
    </citation>
    <scope>NUCLEOTIDE SEQUENCE [LARGE SCALE GENOMIC DNA]</scope>
    <source>
        <strain evidence="2 3">JB380</strain>
    </source>
</reference>